<comment type="caution">
    <text evidence="4">The sequence shown here is derived from an EMBL/GenBank/DDBJ whole genome shotgun (WGS) entry which is preliminary data.</text>
</comment>
<evidence type="ECO:0000256" key="1">
    <source>
        <dbReference type="ARBA" id="ARBA00023002"/>
    </source>
</evidence>
<gene>
    <name evidence="4" type="ORF">ACFY35_16665</name>
</gene>
<organism evidence="4 5">
    <name type="scientific">Paractinoplanes globisporus</name>
    <dbReference type="NCBI Taxonomy" id="113565"/>
    <lineage>
        <taxon>Bacteria</taxon>
        <taxon>Bacillati</taxon>
        <taxon>Actinomycetota</taxon>
        <taxon>Actinomycetes</taxon>
        <taxon>Micromonosporales</taxon>
        <taxon>Micromonosporaceae</taxon>
        <taxon>Paractinoplanes</taxon>
    </lineage>
</organism>
<dbReference type="InterPro" id="IPR052019">
    <property type="entry name" value="F420H2_bilvrd_red/Heme_oxyg"/>
</dbReference>
<dbReference type="InterPro" id="IPR012349">
    <property type="entry name" value="Split_barrel_FMN-bd"/>
</dbReference>
<evidence type="ECO:0000313" key="5">
    <source>
        <dbReference type="Proteomes" id="UP001602245"/>
    </source>
</evidence>
<proteinExistence type="predicted"/>
<dbReference type="RefSeq" id="WP_020515720.1">
    <property type="nucleotide sequence ID" value="NZ_JBIAZU010000003.1"/>
</dbReference>
<reference evidence="4 5" key="1">
    <citation type="submission" date="2024-10" db="EMBL/GenBank/DDBJ databases">
        <title>The Natural Products Discovery Center: Release of the First 8490 Sequenced Strains for Exploring Actinobacteria Biosynthetic Diversity.</title>
        <authorList>
            <person name="Kalkreuter E."/>
            <person name="Kautsar S.A."/>
            <person name="Yang D."/>
            <person name="Bader C.D."/>
            <person name="Teijaro C.N."/>
            <person name="Fluegel L."/>
            <person name="Davis C.M."/>
            <person name="Simpson J.R."/>
            <person name="Lauterbach L."/>
            <person name="Steele A.D."/>
            <person name="Gui C."/>
            <person name="Meng S."/>
            <person name="Li G."/>
            <person name="Viehrig K."/>
            <person name="Ye F."/>
            <person name="Su P."/>
            <person name="Kiefer A.F."/>
            <person name="Nichols A."/>
            <person name="Cepeda A.J."/>
            <person name="Yan W."/>
            <person name="Fan B."/>
            <person name="Jiang Y."/>
            <person name="Adhikari A."/>
            <person name="Zheng C.-J."/>
            <person name="Schuster L."/>
            <person name="Cowan T.M."/>
            <person name="Smanski M.J."/>
            <person name="Chevrette M.G."/>
            <person name="De Carvalho L.P.S."/>
            <person name="Shen B."/>
        </authorList>
    </citation>
    <scope>NUCLEOTIDE SEQUENCE [LARGE SCALE GENOMIC DNA]</scope>
    <source>
        <strain evidence="4 5">NPDC000087</strain>
    </source>
</reference>
<accession>A0ABW6WFE8</accession>
<feature type="region of interest" description="Disordered" evidence="2">
    <location>
        <begin position="154"/>
        <end position="177"/>
    </location>
</feature>
<dbReference type="SUPFAM" id="SSF50475">
    <property type="entry name" value="FMN-binding split barrel"/>
    <property type="match status" value="1"/>
</dbReference>
<dbReference type="Gene3D" id="2.30.110.10">
    <property type="entry name" value="Electron Transport, Fmn-binding Protein, Chain A"/>
    <property type="match status" value="1"/>
</dbReference>
<protein>
    <submittedName>
        <fullName evidence="4">Pyridoxamine 5'-phosphate oxidase family protein</fullName>
    </submittedName>
</protein>
<evidence type="ECO:0000313" key="4">
    <source>
        <dbReference type="EMBL" id="MFF5291075.1"/>
    </source>
</evidence>
<dbReference type="InterPro" id="IPR011576">
    <property type="entry name" value="Pyridox_Oxase_N"/>
</dbReference>
<evidence type="ECO:0000256" key="2">
    <source>
        <dbReference type="SAM" id="MobiDB-lite"/>
    </source>
</evidence>
<dbReference type="Proteomes" id="UP001602245">
    <property type="component" value="Unassembled WGS sequence"/>
</dbReference>
<dbReference type="PANTHER" id="PTHR35176">
    <property type="entry name" value="HEME OXYGENASE HI_0854-RELATED"/>
    <property type="match status" value="1"/>
</dbReference>
<keyword evidence="5" id="KW-1185">Reference proteome</keyword>
<name>A0ABW6WFE8_9ACTN</name>
<dbReference type="PANTHER" id="PTHR35176:SF6">
    <property type="entry name" value="HEME OXYGENASE HI_0854-RELATED"/>
    <property type="match status" value="1"/>
</dbReference>
<evidence type="ECO:0000259" key="3">
    <source>
        <dbReference type="Pfam" id="PF01243"/>
    </source>
</evidence>
<dbReference type="Pfam" id="PF01243">
    <property type="entry name" value="PNPOx_N"/>
    <property type="match status" value="1"/>
</dbReference>
<dbReference type="EMBL" id="JBIAZU010000003">
    <property type="protein sequence ID" value="MFF5291075.1"/>
    <property type="molecule type" value="Genomic_DNA"/>
</dbReference>
<feature type="domain" description="Pyridoxamine 5'-phosphate oxidase N-terminal" evidence="3">
    <location>
        <begin position="15"/>
        <end position="134"/>
    </location>
</feature>
<keyword evidence="1" id="KW-0560">Oxidoreductase</keyword>
<sequence>MRWSELQERQPRLAEAGRRRLLDPGVVLVVTIRRDGTPRLSPVEPLLLDGDLWLSMMPTSAKVHDLDRDPRVLVHNVIANSDDHAGEYKIRGTTRAEPDPDVQQRYATAVSEALGWHPVPGSFRLFAVQISDITVIRYDEPTGDQTVTRWPTGGEFLRRGTSATTLGPPQPHHDLLD</sequence>